<gene>
    <name evidence="1" type="ORF">SDC9_35760</name>
</gene>
<comment type="caution">
    <text evidence="1">The sequence shown here is derived from an EMBL/GenBank/DDBJ whole genome shotgun (WGS) entry which is preliminary data.</text>
</comment>
<dbReference type="AlphaFoldDB" id="A0A644VEH8"/>
<evidence type="ECO:0008006" key="2">
    <source>
        <dbReference type="Google" id="ProtNLM"/>
    </source>
</evidence>
<proteinExistence type="predicted"/>
<sequence length="114" mass="13326">MKKITSLFYETSSGNKPVREWLLSLDKEDKKTIGNDIKTVEYGFPIGMPICRKLVGTKLYEVRSNISNQRIARVIFVIIDEYMILLNGFIKKEQKTPKNEIDIALQRMKDIKWT</sequence>
<protein>
    <recommendedName>
        <fullName evidence="2">Type II toxin-antitoxin system RelE/ParE family toxin</fullName>
    </recommendedName>
</protein>
<accession>A0A644VEH8</accession>
<reference evidence="1" key="1">
    <citation type="submission" date="2019-08" db="EMBL/GenBank/DDBJ databases">
        <authorList>
            <person name="Kucharzyk K."/>
            <person name="Murdoch R.W."/>
            <person name="Higgins S."/>
            <person name="Loffler F."/>
        </authorList>
    </citation>
    <scope>NUCLEOTIDE SEQUENCE</scope>
</reference>
<name>A0A644VEH8_9ZZZZ</name>
<evidence type="ECO:0000313" key="1">
    <source>
        <dbReference type="EMBL" id="MPL89718.1"/>
    </source>
</evidence>
<organism evidence="1">
    <name type="scientific">bioreactor metagenome</name>
    <dbReference type="NCBI Taxonomy" id="1076179"/>
    <lineage>
        <taxon>unclassified sequences</taxon>
        <taxon>metagenomes</taxon>
        <taxon>ecological metagenomes</taxon>
    </lineage>
</organism>
<dbReference type="Pfam" id="PF05973">
    <property type="entry name" value="Gp49"/>
    <property type="match status" value="1"/>
</dbReference>
<dbReference type="EMBL" id="VSSQ01000286">
    <property type="protein sequence ID" value="MPL89718.1"/>
    <property type="molecule type" value="Genomic_DNA"/>
</dbReference>
<dbReference type="InterPro" id="IPR009241">
    <property type="entry name" value="HigB-like"/>
</dbReference>